<dbReference type="PROSITE" id="PS00455">
    <property type="entry name" value="AMP_BINDING"/>
    <property type="match status" value="1"/>
</dbReference>
<proteinExistence type="predicted"/>
<dbReference type="AlphaFoldDB" id="A0A9P8CNG0"/>
<accession>A0A9P8CNG0</accession>
<dbReference type="InterPro" id="IPR000873">
    <property type="entry name" value="AMP-dep_synth/lig_dom"/>
</dbReference>
<dbReference type="InterPro" id="IPR052979">
    <property type="entry name" value="Adenylate-forming_domain"/>
</dbReference>
<evidence type="ECO:0000313" key="4">
    <source>
        <dbReference type="EMBL" id="KAG9253483.1"/>
    </source>
</evidence>
<dbReference type="Gene3D" id="3.40.50.12780">
    <property type="entry name" value="N-terminal domain of ligase-like"/>
    <property type="match status" value="1"/>
</dbReference>
<sequence length="1016" mass="110317">MAPLHQTSRPASDSVFPQMFGPESHPRFSTITDAFKHQVLTNPDSLAAVSISSAHKTEEITYRALSNRAARLAVEMRRLGVRPGDRVPLVVKRGIHMLVGIMAVLSCGAQYAPLDGGVVPDSTLRFVVEQNCGGRGVVLAMGVTKHRLGEFPGLSVICIDELSERSGDESRSDYLVLENFAEPDSGCYIIYTSGTTGTPKGVDVTHKNVTNLICQSPGDLGITTGTKVGQTLNISFDMAAWEILGTLCNGGTLILRGSDWNACIREIEVLICTPTILAKYEPQDYPKIRTVATAGEPTSQRLADKWAANKTYYNCCGPTETTIVNTMHKHVSGGPLTIGKPTPGNNVYILNENHELVPDGEPGVMWAGGLGVSRGYLGLPEKTAERYVPDPFLNTRSKTYNTGDLGRWLADGSIEILCRVDDQVKVKGFRVELDGVTASVNSCSVVDRGVVLFWGGEIHAFITPANADVDAVKTHLQTRQPYYAVPSHFHLLNELPVTSNGKIDKKLLKESASGTQALVVEKPSSTADVTNPPSLEKQLSGTTETTLYDWSKSSSISNSSSSFVDEKAGVVDLEAAVPDKKQRKAVRGIRHRVLIVYRQLFTLMALLNMATVVIVAFTGFQREAVGTVTAVNLTIAVLMRQEFVINAIYTTTCSIPKSWPLWIRTRAARVFHLGGVHSGAGVSAALWMFANTAGDTACMALGTCNGHWGRLSLAAKIIAWIIAALFVAMLAMAYPTVRKAHHNKFEIFHRFVGWTLLGLFWAQVVLTANDTKAADIPLGTAAVRTPSLWLLVVATLSVASSWFWLKKVPVKAEPLSKHAVRLHFDYTVPVNGSFTRLSHKPLLEWHSFATIPAPEAVDGNPKGYSLVVSNAGDWTRAMVENPSPKIWVRGVPTCGVMRIATLFNRVVIVATGSGIGPQLGHILNPSCPTKLLWSTKDPENTFGKPMCDLLKSKCPDAVIWDTGTQGRPDLVKMSYNLAKDFDAEAVIIIANEKITKKVVYGLETRGVSAYGAIWDS</sequence>
<feature type="domain" description="AMP-dependent synthetase/ligase" evidence="3">
    <location>
        <begin position="35"/>
        <end position="377"/>
    </location>
</feature>
<gene>
    <name evidence="4" type="ORF">F5Z01DRAFT_140095</name>
</gene>
<dbReference type="GeneID" id="70288565"/>
<feature type="transmembrane region" description="Helical" evidence="2">
    <location>
        <begin position="747"/>
        <end position="766"/>
    </location>
</feature>
<dbReference type="Gene3D" id="3.30.300.30">
    <property type="match status" value="1"/>
</dbReference>
<keyword evidence="2" id="KW-0812">Transmembrane</keyword>
<name>A0A9P8CNG0_9HYPO</name>
<protein>
    <submittedName>
        <fullName evidence="4">AMP-binding enzyme</fullName>
    </submittedName>
</protein>
<dbReference type="Pfam" id="PF00501">
    <property type="entry name" value="AMP-binding"/>
    <property type="match status" value="1"/>
</dbReference>
<keyword evidence="2" id="KW-1133">Transmembrane helix</keyword>
<feature type="transmembrane region" description="Helical" evidence="2">
    <location>
        <begin position="786"/>
        <end position="805"/>
    </location>
</feature>
<feature type="transmembrane region" description="Helical" evidence="2">
    <location>
        <begin position="717"/>
        <end position="735"/>
    </location>
</feature>
<keyword evidence="5" id="KW-1185">Reference proteome</keyword>
<dbReference type="InterPro" id="IPR045851">
    <property type="entry name" value="AMP-bd_C_sf"/>
</dbReference>
<feature type="transmembrane region" description="Helical" evidence="2">
    <location>
        <begin position="670"/>
        <end position="690"/>
    </location>
</feature>
<dbReference type="PANTHER" id="PTHR33927">
    <property type="entry name" value="TRANSMEMBRANE PROTEIN"/>
    <property type="match status" value="1"/>
</dbReference>
<dbReference type="InterPro" id="IPR042099">
    <property type="entry name" value="ANL_N_sf"/>
</dbReference>
<organism evidence="4 5">
    <name type="scientific">Emericellopsis atlantica</name>
    <dbReference type="NCBI Taxonomy" id="2614577"/>
    <lineage>
        <taxon>Eukaryota</taxon>
        <taxon>Fungi</taxon>
        <taxon>Dikarya</taxon>
        <taxon>Ascomycota</taxon>
        <taxon>Pezizomycotina</taxon>
        <taxon>Sordariomycetes</taxon>
        <taxon>Hypocreomycetidae</taxon>
        <taxon>Hypocreales</taxon>
        <taxon>Bionectriaceae</taxon>
        <taxon>Emericellopsis</taxon>
    </lineage>
</organism>
<dbReference type="OrthoDB" id="3142841at2759"/>
<dbReference type="EMBL" id="MU251257">
    <property type="protein sequence ID" value="KAG9253483.1"/>
    <property type="molecule type" value="Genomic_DNA"/>
</dbReference>
<dbReference type="Proteomes" id="UP000887229">
    <property type="component" value="Unassembled WGS sequence"/>
</dbReference>
<comment type="caution">
    <text evidence="4">The sequence shown here is derived from an EMBL/GenBank/DDBJ whole genome shotgun (WGS) entry which is preliminary data.</text>
</comment>
<evidence type="ECO:0000259" key="3">
    <source>
        <dbReference type="Pfam" id="PF00501"/>
    </source>
</evidence>
<dbReference type="SUPFAM" id="SSF56801">
    <property type="entry name" value="Acetyl-CoA synthetase-like"/>
    <property type="match status" value="1"/>
</dbReference>
<evidence type="ECO:0000256" key="2">
    <source>
        <dbReference type="SAM" id="Phobius"/>
    </source>
</evidence>
<keyword evidence="2" id="KW-0472">Membrane</keyword>
<dbReference type="InterPro" id="IPR020845">
    <property type="entry name" value="AMP-binding_CS"/>
</dbReference>
<evidence type="ECO:0000256" key="1">
    <source>
        <dbReference type="SAM" id="MobiDB-lite"/>
    </source>
</evidence>
<dbReference type="PANTHER" id="PTHR33927:SF5">
    <property type="entry name" value="ENZYME, PUTATIVE (AFU_ORTHOLOGUE AFUA_8G01222)-RELATED"/>
    <property type="match status" value="1"/>
</dbReference>
<feature type="region of interest" description="Disordered" evidence="1">
    <location>
        <begin position="520"/>
        <end position="541"/>
    </location>
</feature>
<reference evidence="4" key="1">
    <citation type="journal article" date="2021" name="IMA Fungus">
        <title>Genomic characterization of three marine fungi, including Emericellopsis atlantica sp. nov. with signatures of a generalist lifestyle and marine biomass degradation.</title>
        <authorList>
            <person name="Hagestad O.C."/>
            <person name="Hou L."/>
            <person name="Andersen J.H."/>
            <person name="Hansen E.H."/>
            <person name="Altermark B."/>
            <person name="Li C."/>
            <person name="Kuhnert E."/>
            <person name="Cox R.J."/>
            <person name="Crous P.W."/>
            <person name="Spatafora J.W."/>
            <person name="Lail K."/>
            <person name="Amirebrahimi M."/>
            <person name="Lipzen A."/>
            <person name="Pangilinan J."/>
            <person name="Andreopoulos W."/>
            <person name="Hayes R.D."/>
            <person name="Ng V."/>
            <person name="Grigoriev I.V."/>
            <person name="Jackson S.A."/>
            <person name="Sutton T.D.S."/>
            <person name="Dobson A.D.W."/>
            <person name="Rama T."/>
        </authorList>
    </citation>
    <scope>NUCLEOTIDE SEQUENCE</scope>
    <source>
        <strain evidence="4">TS7</strain>
    </source>
</reference>
<dbReference type="RefSeq" id="XP_046117407.1">
    <property type="nucleotide sequence ID" value="XM_046257662.1"/>
</dbReference>
<evidence type="ECO:0000313" key="5">
    <source>
        <dbReference type="Proteomes" id="UP000887229"/>
    </source>
</evidence>
<feature type="compositionally biased region" description="Polar residues" evidence="1">
    <location>
        <begin position="523"/>
        <end position="541"/>
    </location>
</feature>
<feature type="transmembrane region" description="Helical" evidence="2">
    <location>
        <begin position="600"/>
        <end position="620"/>
    </location>
</feature>